<organism evidence="3 4">
    <name type="scientific">Neurospora tetraspora</name>
    <dbReference type="NCBI Taxonomy" id="94610"/>
    <lineage>
        <taxon>Eukaryota</taxon>
        <taxon>Fungi</taxon>
        <taxon>Dikarya</taxon>
        <taxon>Ascomycota</taxon>
        <taxon>Pezizomycotina</taxon>
        <taxon>Sordariomycetes</taxon>
        <taxon>Sordariomycetidae</taxon>
        <taxon>Sordariales</taxon>
        <taxon>Sordariaceae</taxon>
        <taxon>Neurospora</taxon>
    </lineage>
</organism>
<feature type="signal peptide" evidence="2">
    <location>
        <begin position="1"/>
        <end position="24"/>
    </location>
</feature>
<reference evidence="3" key="2">
    <citation type="submission" date="2023-06" db="EMBL/GenBank/DDBJ databases">
        <authorList>
            <consortium name="Lawrence Berkeley National Laboratory"/>
            <person name="Haridas S."/>
            <person name="Hensen N."/>
            <person name="Bonometti L."/>
            <person name="Westerberg I."/>
            <person name="Brannstrom I.O."/>
            <person name="Guillou S."/>
            <person name="Cros-Aarteil S."/>
            <person name="Calhoun S."/>
            <person name="Kuo A."/>
            <person name="Mondo S."/>
            <person name="Pangilinan J."/>
            <person name="Riley R."/>
            <person name="Labutti K."/>
            <person name="Andreopoulos B."/>
            <person name="Lipzen A."/>
            <person name="Chen C."/>
            <person name="Yanf M."/>
            <person name="Daum C."/>
            <person name="Ng V."/>
            <person name="Clum A."/>
            <person name="Steindorff A."/>
            <person name="Ohm R."/>
            <person name="Martin F."/>
            <person name="Silar P."/>
            <person name="Natvig D."/>
            <person name="Lalanne C."/>
            <person name="Gautier V."/>
            <person name="Ament-Velasquez S.L."/>
            <person name="Kruys A."/>
            <person name="Hutchinson M.I."/>
            <person name="Powell A.J."/>
            <person name="Barry K."/>
            <person name="Miller A.N."/>
            <person name="Grigoriev I.V."/>
            <person name="Debuchy R."/>
            <person name="Gladieux P."/>
            <person name="Thoren M.H."/>
            <person name="Johannesson H."/>
        </authorList>
    </citation>
    <scope>NUCLEOTIDE SEQUENCE</scope>
    <source>
        <strain evidence="3">CBS 560.94</strain>
    </source>
</reference>
<dbReference type="EMBL" id="JAUEPP010000008">
    <property type="protein sequence ID" value="KAK3338026.1"/>
    <property type="molecule type" value="Genomic_DNA"/>
</dbReference>
<name>A0AAE0MMG3_9PEZI</name>
<dbReference type="AlphaFoldDB" id="A0AAE0MMG3"/>
<evidence type="ECO:0000256" key="1">
    <source>
        <dbReference type="SAM" id="Phobius"/>
    </source>
</evidence>
<dbReference type="Proteomes" id="UP001278500">
    <property type="component" value="Unassembled WGS sequence"/>
</dbReference>
<feature type="transmembrane region" description="Helical" evidence="1">
    <location>
        <begin position="60"/>
        <end position="82"/>
    </location>
</feature>
<comment type="caution">
    <text evidence="3">The sequence shown here is derived from an EMBL/GenBank/DDBJ whole genome shotgun (WGS) entry which is preliminary data.</text>
</comment>
<proteinExistence type="predicted"/>
<keyword evidence="4" id="KW-1185">Reference proteome</keyword>
<keyword evidence="1" id="KW-0812">Transmembrane</keyword>
<keyword evidence="1" id="KW-0472">Membrane</keyword>
<reference evidence="3" key="1">
    <citation type="journal article" date="2023" name="Mol. Phylogenet. Evol.">
        <title>Genome-scale phylogeny and comparative genomics of the fungal order Sordariales.</title>
        <authorList>
            <person name="Hensen N."/>
            <person name="Bonometti L."/>
            <person name="Westerberg I."/>
            <person name="Brannstrom I.O."/>
            <person name="Guillou S."/>
            <person name="Cros-Aarteil S."/>
            <person name="Calhoun S."/>
            <person name="Haridas S."/>
            <person name="Kuo A."/>
            <person name="Mondo S."/>
            <person name="Pangilinan J."/>
            <person name="Riley R."/>
            <person name="LaButti K."/>
            <person name="Andreopoulos B."/>
            <person name="Lipzen A."/>
            <person name="Chen C."/>
            <person name="Yan M."/>
            <person name="Daum C."/>
            <person name="Ng V."/>
            <person name="Clum A."/>
            <person name="Steindorff A."/>
            <person name="Ohm R.A."/>
            <person name="Martin F."/>
            <person name="Silar P."/>
            <person name="Natvig D.O."/>
            <person name="Lalanne C."/>
            <person name="Gautier V."/>
            <person name="Ament-Velasquez S.L."/>
            <person name="Kruys A."/>
            <person name="Hutchinson M.I."/>
            <person name="Powell A.J."/>
            <person name="Barry K."/>
            <person name="Miller A.N."/>
            <person name="Grigoriev I.V."/>
            <person name="Debuchy R."/>
            <person name="Gladieux P."/>
            <person name="Hiltunen Thoren M."/>
            <person name="Johannesson H."/>
        </authorList>
    </citation>
    <scope>NUCLEOTIDE SEQUENCE</scope>
    <source>
        <strain evidence="3">CBS 560.94</strain>
    </source>
</reference>
<keyword evidence="1" id="KW-1133">Transmembrane helix</keyword>
<accession>A0AAE0MMG3</accession>
<feature type="chain" id="PRO_5041989601" description="NADH dehydrogenase subunit 4" evidence="2">
    <location>
        <begin position="25"/>
        <end position="84"/>
    </location>
</feature>
<keyword evidence="2" id="KW-0732">Signal</keyword>
<dbReference type="RefSeq" id="XP_062677477.1">
    <property type="nucleotide sequence ID" value="XM_062827430.1"/>
</dbReference>
<evidence type="ECO:0000313" key="3">
    <source>
        <dbReference type="EMBL" id="KAK3338026.1"/>
    </source>
</evidence>
<dbReference type="GeneID" id="87864584"/>
<evidence type="ECO:0000256" key="2">
    <source>
        <dbReference type="SAM" id="SignalP"/>
    </source>
</evidence>
<protein>
    <recommendedName>
        <fullName evidence="5">NADH dehydrogenase subunit 4</fullName>
    </recommendedName>
</protein>
<feature type="transmembrane region" description="Helical" evidence="1">
    <location>
        <begin position="34"/>
        <end position="53"/>
    </location>
</feature>
<evidence type="ECO:0008006" key="5">
    <source>
        <dbReference type="Google" id="ProtNLM"/>
    </source>
</evidence>
<evidence type="ECO:0000313" key="4">
    <source>
        <dbReference type="Proteomes" id="UP001278500"/>
    </source>
</evidence>
<sequence>MWKLRLTSFLLFPLVISMLGPAIASRSFSQSTVFSFCHLPFLFSYIFLLILMVHSQSRNCTVFTSLLLISLTGLDVNPPMLITG</sequence>
<gene>
    <name evidence="3" type="ORF">B0H65DRAFT_477515</name>
</gene>